<dbReference type="PROSITE" id="PS00923">
    <property type="entry name" value="ASP_GLU_RACEMASE_1"/>
    <property type="match status" value="1"/>
</dbReference>
<dbReference type="EMBL" id="CP019434">
    <property type="protein sequence ID" value="APZ44049.1"/>
    <property type="molecule type" value="Genomic_DNA"/>
</dbReference>
<evidence type="ECO:0000256" key="3">
    <source>
        <dbReference type="ARBA" id="ARBA00022960"/>
    </source>
</evidence>
<dbReference type="RefSeq" id="WP_076837672.1">
    <property type="nucleotide sequence ID" value="NZ_CP019434.1"/>
</dbReference>
<dbReference type="InterPro" id="IPR018187">
    <property type="entry name" value="Asp/Glu_racemase_AS_1"/>
</dbReference>
<feature type="binding site" evidence="8">
    <location>
        <begin position="51"/>
        <end position="52"/>
    </location>
    <ligand>
        <name>substrate</name>
    </ligand>
</feature>
<dbReference type="GO" id="GO:0008360">
    <property type="term" value="P:regulation of cell shape"/>
    <property type="evidence" value="ECO:0007669"/>
    <property type="project" value="UniProtKB-KW"/>
</dbReference>
<keyword evidence="6 8" id="KW-0961">Cell wall biogenesis/degradation</keyword>
<sequence length="279" mass="29146">MTAGFTSTALRRLPIGVFDSGVGGLTVLRALHERLPHEALLYLGDMARLPYGSKSPQTVSRYALQAAGMLVARGIKLLVVACNTASALALDDLRAAFPQIPVIGVLEPGAAAACAATRSGRIAVIATEGTVNGGAYTRAIHAIRPDCEVSAAPCPLFVALAEEGWHDGPVLEAVARRYLDPLFATIPPDVLVLGCTHFPVLAATLAAVVGPQTRLVDSASTTAEAVRETLRETGLGAPSSDTTPTVHYLTTDTPERFARVAAGFLPAALHPREVELIDL</sequence>
<evidence type="ECO:0000313" key="10">
    <source>
        <dbReference type="Proteomes" id="UP000243807"/>
    </source>
</evidence>
<gene>
    <name evidence="8" type="primary">murI</name>
    <name evidence="9" type="ORF">BW247_13880</name>
</gene>
<comment type="pathway">
    <text evidence="8">Cell wall biogenesis; peptidoglycan biosynthesis.</text>
</comment>
<dbReference type="InterPro" id="IPR015942">
    <property type="entry name" value="Asp/Glu/hydantoin_racemase"/>
</dbReference>
<dbReference type="Proteomes" id="UP000243807">
    <property type="component" value="Chromosome"/>
</dbReference>
<dbReference type="KEGG" id="afy:BW247_13880"/>
<feature type="active site" description="Proton donor/acceptor" evidence="8">
    <location>
        <position position="195"/>
    </location>
</feature>
<dbReference type="GO" id="GO:0008881">
    <property type="term" value="F:glutamate racemase activity"/>
    <property type="evidence" value="ECO:0007669"/>
    <property type="project" value="UniProtKB-UniRule"/>
</dbReference>
<keyword evidence="3 8" id="KW-0133">Cell shape</keyword>
<dbReference type="PROSITE" id="PS00924">
    <property type="entry name" value="ASP_GLU_RACEMASE_2"/>
    <property type="match status" value="1"/>
</dbReference>
<dbReference type="Gene3D" id="3.40.50.1860">
    <property type="match status" value="2"/>
</dbReference>
<comment type="function">
    <text evidence="8">Provides the (R)-glutamate required for cell wall biosynthesis.</text>
</comment>
<dbReference type="InterPro" id="IPR001920">
    <property type="entry name" value="Asp/Glu_race"/>
</dbReference>
<feature type="binding site" evidence="8">
    <location>
        <begin position="83"/>
        <end position="84"/>
    </location>
    <ligand>
        <name>substrate</name>
    </ligand>
</feature>
<proteinExistence type="inferred from homology"/>
<dbReference type="AlphaFoldDB" id="A0A1P8UJP4"/>
<dbReference type="InterPro" id="IPR004391">
    <property type="entry name" value="Glu_race"/>
</dbReference>
<dbReference type="EC" id="5.1.1.3" evidence="2 8"/>
<dbReference type="PANTHER" id="PTHR21198:SF2">
    <property type="entry name" value="GLUTAMATE RACEMASE"/>
    <property type="match status" value="1"/>
</dbReference>
<protein>
    <recommendedName>
        <fullName evidence="7 8">Glutamate racemase</fullName>
        <ecNumber evidence="2 8">5.1.1.3</ecNumber>
    </recommendedName>
</protein>
<name>A0A1P8UJP4_9GAMM</name>
<dbReference type="InterPro" id="IPR033134">
    <property type="entry name" value="Asp/Glu_racemase_AS_2"/>
</dbReference>
<feature type="active site" description="Proton donor/acceptor" evidence="8">
    <location>
        <position position="82"/>
    </location>
</feature>
<reference evidence="9 10" key="1">
    <citation type="submission" date="2017-01" db="EMBL/GenBank/DDBJ databases">
        <title>Draft sequence of Acidihalobacter ferrooxidans strain DSM 14175 (strain V8).</title>
        <authorList>
            <person name="Khaleque H.N."/>
            <person name="Ramsay J.P."/>
            <person name="Murphy R.J.T."/>
            <person name="Kaksonen A.H."/>
            <person name="Boxall N.J."/>
            <person name="Watkin E.L.J."/>
        </authorList>
    </citation>
    <scope>NUCLEOTIDE SEQUENCE [LARGE SCALE GENOMIC DNA]</scope>
    <source>
        <strain evidence="9 10">V8</strain>
    </source>
</reference>
<evidence type="ECO:0000256" key="6">
    <source>
        <dbReference type="ARBA" id="ARBA00023316"/>
    </source>
</evidence>
<feature type="binding site" evidence="8">
    <location>
        <begin position="19"/>
        <end position="20"/>
    </location>
    <ligand>
        <name>substrate</name>
    </ligand>
</feature>
<dbReference type="NCBIfam" id="TIGR00067">
    <property type="entry name" value="glut_race"/>
    <property type="match status" value="1"/>
</dbReference>
<evidence type="ECO:0000256" key="5">
    <source>
        <dbReference type="ARBA" id="ARBA00023235"/>
    </source>
</evidence>
<dbReference type="Pfam" id="PF01177">
    <property type="entry name" value="Asp_Glu_race"/>
    <property type="match status" value="1"/>
</dbReference>
<keyword evidence="5 8" id="KW-0413">Isomerase</keyword>
<dbReference type="STRING" id="1765967.BW247_13880"/>
<evidence type="ECO:0000256" key="8">
    <source>
        <dbReference type="HAMAP-Rule" id="MF_00258"/>
    </source>
</evidence>
<evidence type="ECO:0000313" key="9">
    <source>
        <dbReference type="EMBL" id="APZ44049.1"/>
    </source>
</evidence>
<feature type="binding site" evidence="8">
    <location>
        <begin position="196"/>
        <end position="197"/>
    </location>
    <ligand>
        <name>substrate</name>
    </ligand>
</feature>
<dbReference type="GO" id="GO:0009252">
    <property type="term" value="P:peptidoglycan biosynthetic process"/>
    <property type="evidence" value="ECO:0007669"/>
    <property type="project" value="UniProtKB-UniRule"/>
</dbReference>
<dbReference type="GO" id="GO:0071555">
    <property type="term" value="P:cell wall organization"/>
    <property type="evidence" value="ECO:0007669"/>
    <property type="project" value="UniProtKB-KW"/>
</dbReference>
<comment type="similarity">
    <text evidence="8">Belongs to the aspartate/glutamate racemases family.</text>
</comment>
<dbReference type="HAMAP" id="MF_00258">
    <property type="entry name" value="Glu_racemase"/>
    <property type="match status" value="1"/>
</dbReference>
<dbReference type="SUPFAM" id="SSF53681">
    <property type="entry name" value="Aspartate/glutamate racemase"/>
    <property type="match status" value="2"/>
</dbReference>
<comment type="catalytic activity">
    <reaction evidence="1 8">
        <text>L-glutamate = D-glutamate</text>
        <dbReference type="Rhea" id="RHEA:12813"/>
        <dbReference type="ChEBI" id="CHEBI:29985"/>
        <dbReference type="ChEBI" id="CHEBI:29986"/>
        <dbReference type="EC" id="5.1.1.3"/>
    </reaction>
</comment>
<dbReference type="UniPathway" id="UPA00219"/>
<keyword evidence="4 8" id="KW-0573">Peptidoglycan synthesis</keyword>
<evidence type="ECO:0000256" key="7">
    <source>
        <dbReference type="ARBA" id="ARBA00070053"/>
    </source>
</evidence>
<accession>A0A1P8UJP4</accession>
<dbReference type="FunFam" id="3.40.50.1860:FF:000002">
    <property type="entry name" value="Glutamate racemase"/>
    <property type="match status" value="1"/>
</dbReference>
<evidence type="ECO:0000256" key="4">
    <source>
        <dbReference type="ARBA" id="ARBA00022984"/>
    </source>
</evidence>
<keyword evidence="10" id="KW-1185">Reference proteome</keyword>
<dbReference type="PANTHER" id="PTHR21198">
    <property type="entry name" value="GLUTAMATE RACEMASE"/>
    <property type="match status" value="1"/>
</dbReference>
<organism evidence="9 10">
    <name type="scientific">Acidihalobacter ferrooxydans</name>
    <dbReference type="NCBI Taxonomy" id="1765967"/>
    <lineage>
        <taxon>Bacteria</taxon>
        <taxon>Pseudomonadati</taxon>
        <taxon>Pseudomonadota</taxon>
        <taxon>Gammaproteobacteria</taxon>
        <taxon>Chromatiales</taxon>
        <taxon>Ectothiorhodospiraceae</taxon>
        <taxon>Acidihalobacter</taxon>
    </lineage>
</organism>
<evidence type="ECO:0000256" key="2">
    <source>
        <dbReference type="ARBA" id="ARBA00013090"/>
    </source>
</evidence>
<evidence type="ECO:0000256" key="1">
    <source>
        <dbReference type="ARBA" id="ARBA00001602"/>
    </source>
</evidence>